<gene>
    <name evidence="1" type="ORF">RCA23_c07740</name>
</gene>
<evidence type="ECO:0000313" key="1">
    <source>
        <dbReference type="EMBL" id="AII86330.1"/>
    </source>
</evidence>
<keyword evidence="1" id="KW-0969">Cilium</keyword>
<dbReference type="KEGG" id="ptp:RCA23_c07740"/>
<reference evidence="1 2" key="1">
    <citation type="journal article" date="2014" name="ISME J.">
        <title>Adaptation of an abundant Roseobacter RCA organism to pelagic systems revealed by genomic and transcriptomic analyses.</title>
        <authorList>
            <person name="Voget S."/>
            <person name="Wemheuer B."/>
            <person name="Brinkhoff T."/>
            <person name="Vollmers J."/>
            <person name="Dietrich S."/>
            <person name="Giebel H.A."/>
            <person name="Beardsley C."/>
            <person name="Sardemann C."/>
            <person name="Bakenhus I."/>
            <person name="Billerbeck S."/>
            <person name="Daniel R."/>
            <person name="Simon M."/>
        </authorList>
    </citation>
    <scope>NUCLEOTIDE SEQUENCE [LARGE SCALE GENOMIC DNA]</scope>
    <source>
        <strain evidence="1 2">RCA23</strain>
    </source>
</reference>
<keyword evidence="2" id="KW-1185">Reference proteome</keyword>
<name>A0AAN0RHR4_9RHOB</name>
<proteinExistence type="predicted"/>
<accession>A0AAN0RHR4</accession>
<keyword evidence="1" id="KW-0966">Cell projection</keyword>
<dbReference type="RefSeq" id="WP_044049194.1">
    <property type="nucleotide sequence ID" value="NZ_CP003984.1"/>
</dbReference>
<dbReference type="EMBL" id="CP003984">
    <property type="protein sequence ID" value="AII86330.1"/>
    <property type="molecule type" value="Genomic_DNA"/>
</dbReference>
<evidence type="ECO:0000313" key="2">
    <source>
        <dbReference type="Proteomes" id="UP000028680"/>
    </source>
</evidence>
<protein>
    <submittedName>
        <fullName evidence="1">Flagellar export protein FliJ</fullName>
    </submittedName>
</protein>
<sequence>MSRKARLYELMVKRENIELRRKAEVLNELISDQDVLRDLDQKLARMVEENQLEPGPQSVQTLRSKAWYGREMARQQEFTANRLEFLGQEIVTNRNLLAQNKNKERIIADKALEHRKAVALDNDQRAETLMPSKPHSRRF</sequence>
<keyword evidence="1" id="KW-0282">Flagellum</keyword>
<organism evidence="1 2">
    <name type="scientific">Planktomarina temperata RCA23</name>
    <dbReference type="NCBI Taxonomy" id="666509"/>
    <lineage>
        <taxon>Bacteria</taxon>
        <taxon>Pseudomonadati</taxon>
        <taxon>Pseudomonadota</taxon>
        <taxon>Alphaproteobacteria</taxon>
        <taxon>Rhodobacterales</taxon>
        <taxon>Paracoccaceae</taxon>
        <taxon>Planktomarina</taxon>
    </lineage>
</organism>
<dbReference type="Proteomes" id="UP000028680">
    <property type="component" value="Chromosome"/>
</dbReference>
<dbReference type="AlphaFoldDB" id="A0AAN0RHR4"/>